<proteinExistence type="predicted"/>
<evidence type="ECO:0000256" key="1">
    <source>
        <dbReference type="SAM" id="SignalP"/>
    </source>
</evidence>
<protein>
    <submittedName>
        <fullName evidence="2">Uncharacterized protein</fullName>
    </submittedName>
</protein>
<dbReference type="RefSeq" id="XP_008030290.1">
    <property type="nucleotide sequence ID" value="XM_008032099.1"/>
</dbReference>
<dbReference type="GeneID" id="19401832"/>
<reference evidence="2 3" key="1">
    <citation type="journal article" date="2012" name="PLoS Pathog.">
        <title>Diverse lifestyles and strategies of plant pathogenesis encoded in the genomes of eighteen Dothideomycetes fungi.</title>
        <authorList>
            <person name="Ohm R.A."/>
            <person name="Feau N."/>
            <person name="Henrissat B."/>
            <person name="Schoch C.L."/>
            <person name="Horwitz B.A."/>
            <person name="Barry K.W."/>
            <person name="Condon B.J."/>
            <person name="Copeland A.C."/>
            <person name="Dhillon B."/>
            <person name="Glaser F."/>
            <person name="Hesse C.N."/>
            <person name="Kosti I."/>
            <person name="LaButti K."/>
            <person name="Lindquist E.A."/>
            <person name="Lucas S."/>
            <person name="Salamov A.A."/>
            <person name="Bradshaw R.E."/>
            <person name="Ciuffetti L."/>
            <person name="Hamelin R.C."/>
            <person name="Kema G.H.J."/>
            <person name="Lawrence C."/>
            <person name="Scott J.A."/>
            <person name="Spatafora J.W."/>
            <person name="Turgeon B.G."/>
            <person name="de Wit P.J.G.M."/>
            <person name="Zhong S."/>
            <person name="Goodwin S.B."/>
            <person name="Grigoriev I.V."/>
        </authorList>
    </citation>
    <scope>NUCLEOTIDE SEQUENCE [LARGE SCALE GENOMIC DNA]</scope>
    <source>
        <strain evidence="3">28A</strain>
    </source>
</reference>
<evidence type="ECO:0000313" key="2">
    <source>
        <dbReference type="EMBL" id="EOA81921.1"/>
    </source>
</evidence>
<sequence>MRLSSLLLSACTVSAALAASIPSRAASIASREEEEEWDGVAYVRGGDAAYYVLGITPPGQAKIIAYWPTGTAWFVRPIEFAISAGYACYFYKETPYGPGERIGEFQGPIQASFDDFFAAFYSCWRVVLDNPS</sequence>
<organism evidence="2 3">
    <name type="scientific">Exserohilum turcicum (strain 28A)</name>
    <name type="common">Northern leaf blight fungus</name>
    <name type="synonym">Setosphaeria turcica</name>
    <dbReference type="NCBI Taxonomy" id="671987"/>
    <lineage>
        <taxon>Eukaryota</taxon>
        <taxon>Fungi</taxon>
        <taxon>Dikarya</taxon>
        <taxon>Ascomycota</taxon>
        <taxon>Pezizomycotina</taxon>
        <taxon>Dothideomycetes</taxon>
        <taxon>Pleosporomycetidae</taxon>
        <taxon>Pleosporales</taxon>
        <taxon>Pleosporineae</taxon>
        <taxon>Pleosporaceae</taxon>
        <taxon>Exserohilum</taxon>
    </lineage>
</organism>
<evidence type="ECO:0000313" key="3">
    <source>
        <dbReference type="Proteomes" id="UP000016935"/>
    </source>
</evidence>
<dbReference type="AlphaFoldDB" id="R0I949"/>
<dbReference type="EMBL" id="KB908855">
    <property type="protein sequence ID" value="EOA81921.1"/>
    <property type="molecule type" value="Genomic_DNA"/>
</dbReference>
<feature type="chain" id="PRO_5004352842" evidence="1">
    <location>
        <begin position="19"/>
        <end position="132"/>
    </location>
</feature>
<keyword evidence="3" id="KW-1185">Reference proteome</keyword>
<reference evidence="2 3" key="2">
    <citation type="journal article" date="2013" name="PLoS Genet.">
        <title>Comparative genome structure, secondary metabolite, and effector coding capacity across Cochliobolus pathogens.</title>
        <authorList>
            <person name="Condon B.J."/>
            <person name="Leng Y."/>
            <person name="Wu D."/>
            <person name="Bushley K.E."/>
            <person name="Ohm R.A."/>
            <person name="Otillar R."/>
            <person name="Martin J."/>
            <person name="Schackwitz W."/>
            <person name="Grimwood J."/>
            <person name="MohdZainudin N."/>
            <person name="Xue C."/>
            <person name="Wang R."/>
            <person name="Manning V.A."/>
            <person name="Dhillon B."/>
            <person name="Tu Z.J."/>
            <person name="Steffenson B.J."/>
            <person name="Salamov A."/>
            <person name="Sun H."/>
            <person name="Lowry S."/>
            <person name="LaButti K."/>
            <person name="Han J."/>
            <person name="Copeland A."/>
            <person name="Lindquist E."/>
            <person name="Barry K."/>
            <person name="Schmutz J."/>
            <person name="Baker S.E."/>
            <person name="Ciuffetti L.M."/>
            <person name="Grigoriev I.V."/>
            <person name="Zhong S."/>
            <person name="Turgeon B.G."/>
        </authorList>
    </citation>
    <scope>NUCLEOTIDE SEQUENCE [LARGE SCALE GENOMIC DNA]</scope>
    <source>
        <strain evidence="3">28A</strain>
    </source>
</reference>
<feature type="signal peptide" evidence="1">
    <location>
        <begin position="1"/>
        <end position="18"/>
    </location>
</feature>
<dbReference type="HOGENOM" id="CLU_1918388_0_0_1"/>
<gene>
    <name evidence="2" type="ORF">SETTUDRAFT_181218</name>
</gene>
<keyword evidence="1" id="KW-0732">Signal</keyword>
<dbReference type="Proteomes" id="UP000016935">
    <property type="component" value="Unassembled WGS sequence"/>
</dbReference>
<name>R0I949_EXST2</name>
<accession>R0I949</accession>